<dbReference type="GeneID" id="20188534"/>
<protein>
    <recommendedName>
        <fullName evidence="4">Retrotransposon gag domain-containing protein</fullName>
    </recommendedName>
</protein>
<dbReference type="EMBL" id="KI669759">
    <property type="protein sequence ID" value="ETM98062.1"/>
    <property type="molecule type" value="Genomic_DNA"/>
</dbReference>
<accession>W2PAI5</accession>
<dbReference type="RefSeq" id="XP_008916650.1">
    <property type="nucleotide sequence ID" value="XM_008918402.1"/>
</dbReference>
<reference evidence="2 3" key="2">
    <citation type="submission" date="2013-11" db="EMBL/GenBank/DDBJ databases">
        <title>The Genome Sequence of Phytophthora parasitica INRA-310.</title>
        <authorList>
            <consortium name="The Broad Institute Genomics Platform"/>
            <person name="Russ C."/>
            <person name="Tyler B."/>
            <person name="Panabieres F."/>
            <person name="Shan W."/>
            <person name="Tripathy S."/>
            <person name="Grunwald N."/>
            <person name="Machado M."/>
            <person name="Johnson C.S."/>
            <person name="Arredondo F."/>
            <person name="Hong C."/>
            <person name="Coffey M."/>
            <person name="Young S.K."/>
            <person name="Zeng Q."/>
            <person name="Gargeya S."/>
            <person name="Fitzgerald M."/>
            <person name="Abouelleil A."/>
            <person name="Alvarado L."/>
            <person name="Chapman S.B."/>
            <person name="Gainer-Dewar J."/>
            <person name="Goldberg J."/>
            <person name="Griggs A."/>
            <person name="Gujja S."/>
            <person name="Hansen M."/>
            <person name="Howarth C."/>
            <person name="Imamovic A."/>
            <person name="Ireland A."/>
            <person name="Larimer J."/>
            <person name="McCowan C."/>
            <person name="Murphy C."/>
            <person name="Pearson M."/>
            <person name="Poon T.W."/>
            <person name="Priest M."/>
            <person name="Roberts A."/>
            <person name="Saif S."/>
            <person name="Shea T."/>
            <person name="Sykes S."/>
            <person name="Wortman J."/>
            <person name="Nusbaum C."/>
            <person name="Birren B."/>
        </authorList>
    </citation>
    <scope>NUCLEOTIDE SEQUENCE [LARGE SCALE GENOMIC DNA]</scope>
    <source>
        <strain evidence="2 3">INRA-310</strain>
    </source>
</reference>
<evidence type="ECO:0008006" key="4">
    <source>
        <dbReference type="Google" id="ProtNLM"/>
    </source>
</evidence>
<sequence>MEPRRRVATRLGRSDSAPSHRLLEDGNRESYNTDRINSVEESLAELDGRLGQVNERLDRVLDGIQLLSGVVERNQETANQNTEIVSQMQAFAEQTATTINHTALALHELQQNAASVQQVNEMANRVAAAVTEMQSQQTAALRAHEPMQTAPATPTQRPTAHQAGDANMSLGGRNRTLRKMDTKPPTFDGDIDGVKLNSFIFQFESYFAFKGYDLELDGVIVGLDLGQCVRKSAITWYETYMQRPDTIKTWSAMKYSL</sequence>
<proteinExistence type="predicted"/>
<evidence type="ECO:0000256" key="1">
    <source>
        <dbReference type="SAM" id="MobiDB-lite"/>
    </source>
</evidence>
<name>W2PAI5_PHYN3</name>
<feature type="region of interest" description="Disordered" evidence="1">
    <location>
        <begin position="1"/>
        <end position="29"/>
    </location>
</feature>
<evidence type="ECO:0000313" key="3">
    <source>
        <dbReference type="Proteomes" id="UP000018817"/>
    </source>
</evidence>
<feature type="compositionally biased region" description="Low complexity" evidence="1">
    <location>
        <begin position="147"/>
        <end position="163"/>
    </location>
</feature>
<dbReference type="VEuPathDB" id="FungiDB:PPTG_19838"/>
<dbReference type="OrthoDB" id="10331264at2759"/>
<dbReference type="Proteomes" id="UP000018817">
    <property type="component" value="Unassembled WGS sequence"/>
</dbReference>
<organism evidence="2 3">
    <name type="scientific">Phytophthora nicotianae (strain INRA-310)</name>
    <name type="common">Phytophthora parasitica</name>
    <dbReference type="NCBI Taxonomy" id="761204"/>
    <lineage>
        <taxon>Eukaryota</taxon>
        <taxon>Sar</taxon>
        <taxon>Stramenopiles</taxon>
        <taxon>Oomycota</taxon>
        <taxon>Peronosporomycetes</taxon>
        <taxon>Peronosporales</taxon>
        <taxon>Peronosporaceae</taxon>
        <taxon>Phytophthora</taxon>
    </lineage>
</organism>
<dbReference type="AlphaFoldDB" id="W2PAI5"/>
<reference evidence="3" key="1">
    <citation type="submission" date="2011-12" db="EMBL/GenBank/DDBJ databases">
        <authorList>
            <consortium name="The Broad Institute Genome Sequencing Platform"/>
            <person name="Russ C."/>
            <person name="Tyler B."/>
            <person name="Panabieres F."/>
            <person name="Shan W."/>
            <person name="Tripathy S."/>
            <person name="Grunwald N."/>
            <person name="Machado M."/>
            <person name="Young S.K."/>
            <person name="Zeng Q."/>
            <person name="Gargeya S."/>
            <person name="Fitzgerald M."/>
            <person name="Haas B."/>
            <person name="Abouelleil A."/>
            <person name="Alvarado L."/>
            <person name="Arachchi H.M."/>
            <person name="Berlin A."/>
            <person name="Chapman S.B."/>
            <person name="Gearin G."/>
            <person name="Goldberg J."/>
            <person name="Griggs A."/>
            <person name="Gujja S."/>
            <person name="Hansen M."/>
            <person name="Heiman D."/>
            <person name="Howarth C."/>
            <person name="Larimer J."/>
            <person name="Lui A."/>
            <person name="MacDonald P.J.P."/>
            <person name="McCowen C."/>
            <person name="Montmayeur A."/>
            <person name="Murphy C."/>
            <person name="Neiman D."/>
            <person name="Pearson M."/>
            <person name="Priest M."/>
            <person name="Roberts A."/>
            <person name="Saif S."/>
            <person name="Shea T."/>
            <person name="Sisk P."/>
            <person name="Stolte C."/>
            <person name="Sykes S."/>
            <person name="Wortman J."/>
            <person name="Nusbaum C."/>
            <person name="Birren B."/>
        </authorList>
    </citation>
    <scope>NUCLEOTIDE SEQUENCE [LARGE SCALE GENOMIC DNA]</scope>
    <source>
        <strain evidence="3">INRA-310</strain>
    </source>
</reference>
<gene>
    <name evidence="2" type="ORF">PPTG_19838</name>
</gene>
<feature type="region of interest" description="Disordered" evidence="1">
    <location>
        <begin position="147"/>
        <end position="177"/>
    </location>
</feature>
<evidence type="ECO:0000313" key="2">
    <source>
        <dbReference type="EMBL" id="ETM98062.1"/>
    </source>
</evidence>